<dbReference type="EMBL" id="CP089982">
    <property type="protein sequence ID" value="WXA91755.1"/>
    <property type="molecule type" value="Genomic_DNA"/>
</dbReference>
<proteinExistence type="predicted"/>
<dbReference type="PANTHER" id="PTHR42781:SF4">
    <property type="entry name" value="SPERMIDINE_PUTRESCINE IMPORT ATP-BINDING PROTEIN POTA"/>
    <property type="match status" value="1"/>
</dbReference>
<organism evidence="4 5">
    <name type="scientific">Pendulispora brunnea</name>
    <dbReference type="NCBI Taxonomy" id="2905690"/>
    <lineage>
        <taxon>Bacteria</taxon>
        <taxon>Pseudomonadati</taxon>
        <taxon>Myxococcota</taxon>
        <taxon>Myxococcia</taxon>
        <taxon>Myxococcales</taxon>
        <taxon>Sorangiineae</taxon>
        <taxon>Pendulisporaceae</taxon>
        <taxon>Pendulispora</taxon>
    </lineage>
</organism>
<gene>
    <name evidence="4" type="ORF">LZC95_35555</name>
</gene>
<evidence type="ECO:0000256" key="2">
    <source>
        <dbReference type="SAM" id="MobiDB-lite"/>
    </source>
</evidence>
<dbReference type="InterPro" id="IPR050093">
    <property type="entry name" value="ABC_SmlMolc_Importer"/>
</dbReference>
<dbReference type="RefSeq" id="WP_394842375.1">
    <property type="nucleotide sequence ID" value="NZ_CP089982.1"/>
</dbReference>
<dbReference type="InterPro" id="IPR027417">
    <property type="entry name" value="P-loop_NTPase"/>
</dbReference>
<dbReference type="GO" id="GO:0005524">
    <property type="term" value="F:ATP binding"/>
    <property type="evidence" value="ECO:0007669"/>
    <property type="project" value="UniProtKB-KW"/>
</dbReference>
<dbReference type="InterPro" id="IPR003439">
    <property type="entry name" value="ABC_transporter-like_ATP-bd"/>
</dbReference>
<keyword evidence="1" id="KW-0813">Transport</keyword>
<keyword evidence="5" id="KW-1185">Reference proteome</keyword>
<evidence type="ECO:0000259" key="3">
    <source>
        <dbReference type="Pfam" id="PF00005"/>
    </source>
</evidence>
<keyword evidence="4" id="KW-0067">ATP-binding</keyword>
<evidence type="ECO:0000256" key="1">
    <source>
        <dbReference type="ARBA" id="ARBA00022448"/>
    </source>
</evidence>
<dbReference type="Pfam" id="PF00005">
    <property type="entry name" value="ABC_tran"/>
    <property type="match status" value="1"/>
</dbReference>
<accession>A0ABZ2JZ52</accession>
<dbReference type="PANTHER" id="PTHR42781">
    <property type="entry name" value="SPERMIDINE/PUTRESCINE IMPORT ATP-BINDING PROTEIN POTA"/>
    <property type="match status" value="1"/>
</dbReference>
<reference evidence="4 5" key="1">
    <citation type="submission" date="2021-12" db="EMBL/GenBank/DDBJ databases">
        <title>Discovery of the Pendulisporaceae a myxobacterial family with distinct sporulation behavior and unique specialized metabolism.</title>
        <authorList>
            <person name="Garcia R."/>
            <person name="Popoff A."/>
            <person name="Bader C.D."/>
            <person name="Loehr J."/>
            <person name="Walesch S."/>
            <person name="Walt C."/>
            <person name="Boldt J."/>
            <person name="Bunk B."/>
            <person name="Haeckl F.J.F.P.J."/>
            <person name="Gunesch A.P."/>
            <person name="Birkelbach J."/>
            <person name="Nuebel U."/>
            <person name="Pietschmann T."/>
            <person name="Bach T."/>
            <person name="Mueller R."/>
        </authorList>
    </citation>
    <scope>NUCLEOTIDE SEQUENCE [LARGE SCALE GENOMIC DNA]</scope>
    <source>
        <strain evidence="4 5">MSr12523</strain>
    </source>
</reference>
<keyword evidence="4" id="KW-0547">Nucleotide-binding</keyword>
<dbReference type="SUPFAM" id="SSF52540">
    <property type="entry name" value="P-loop containing nucleoside triphosphate hydrolases"/>
    <property type="match status" value="1"/>
</dbReference>
<name>A0ABZ2JZ52_9BACT</name>
<feature type="domain" description="ABC transporter" evidence="3">
    <location>
        <begin position="42"/>
        <end position="97"/>
    </location>
</feature>
<sequence>MASVLPLTEASMANRVPTRAEGGRALVEVRNLVKRYGDKLVLDGLNVAIERGETVAIIGGSGCGTTTLSRLIVGLERPTSGHIFLERVDLTALDERTLTATRRRPTPGTGRTSPAEIRARWRAAHRSS</sequence>
<dbReference type="Proteomes" id="UP001379533">
    <property type="component" value="Chromosome"/>
</dbReference>
<evidence type="ECO:0000313" key="5">
    <source>
        <dbReference type="Proteomes" id="UP001379533"/>
    </source>
</evidence>
<evidence type="ECO:0000313" key="4">
    <source>
        <dbReference type="EMBL" id="WXA91755.1"/>
    </source>
</evidence>
<dbReference type="Gene3D" id="3.40.50.300">
    <property type="entry name" value="P-loop containing nucleotide triphosphate hydrolases"/>
    <property type="match status" value="1"/>
</dbReference>
<protein>
    <submittedName>
        <fullName evidence="4">ATP-binding cassette domain-containing protein</fullName>
    </submittedName>
</protein>
<feature type="region of interest" description="Disordered" evidence="2">
    <location>
        <begin position="96"/>
        <end position="128"/>
    </location>
</feature>